<evidence type="ECO:0000259" key="9">
    <source>
        <dbReference type="PROSITE" id="PS50011"/>
    </source>
</evidence>
<protein>
    <recommendedName>
        <fullName evidence="9">Protein kinase domain-containing protein</fullName>
    </recommendedName>
</protein>
<dbReference type="SUPFAM" id="SSF51126">
    <property type="entry name" value="Pectin lyase-like"/>
    <property type="match status" value="3"/>
</dbReference>
<comment type="catalytic activity">
    <reaction evidence="6">
        <text>L-seryl-[protein] + ATP = O-phospho-L-seryl-[protein] + ADP + H(+)</text>
        <dbReference type="Rhea" id="RHEA:17989"/>
        <dbReference type="Rhea" id="RHEA-COMP:9863"/>
        <dbReference type="Rhea" id="RHEA-COMP:11604"/>
        <dbReference type="ChEBI" id="CHEBI:15378"/>
        <dbReference type="ChEBI" id="CHEBI:29999"/>
        <dbReference type="ChEBI" id="CHEBI:30616"/>
        <dbReference type="ChEBI" id="CHEBI:83421"/>
        <dbReference type="ChEBI" id="CHEBI:456216"/>
        <dbReference type="EC" id="2.7.11.1"/>
    </reaction>
</comment>
<keyword evidence="8" id="KW-1133">Transmembrane helix</keyword>
<dbReference type="STRING" id="1890364.A0A2P6NU41"/>
<dbReference type="InterPro" id="IPR006626">
    <property type="entry name" value="PbH1"/>
</dbReference>
<proteinExistence type="predicted"/>
<keyword evidence="8" id="KW-0812">Transmembrane</keyword>
<keyword evidence="4" id="KW-0067">ATP-binding</keyword>
<dbReference type="InterPro" id="IPR011009">
    <property type="entry name" value="Kinase-like_dom_sf"/>
</dbReference>
<dbReference type="SMART" id="SM00710">
    <property type="entry name" value="PbH1"/>
    <property type="match status" value="14"/>
</dbReference>
<dbReference type="Gene3D" id="1.10.510.10">
    <property type="entry name" value="Transferase(Phosphotransferase) domain 1"/>
    <property type="match status" value="1"/>
</dbReference>
<evidence type="ECO:0000256" key="5">
    <source>
        <dbReference type="ARBA" id="ARBA00047899"/>
    </source>
</evidence>
<dbReference type="EMBL" id="MDYQ01000020">
    <property type="protein sequence ID" value="PRP87471.1"/>
    <property type="molecule type" value="Genomic_DNA"/>
</dbReference>
<evidence type="ECO:0000256" key="7">
    <source>
        <dbReference type="SAM" id="MobiDB-lite"/>
    </source>
</evidence>
<keyword evidence="8" id="KW-0472">Membrane</keyword>
<dbReference type="InterPro" id="IPR001245">
    <property type="entry name" value="Ser-Thr/Tyr_kinase_cat_dom"/>
</dbReference>
<comment type="caution">
    <text evidence="10">The sequence shown here is derived from an EMBL/GenBank/DDBJ whole genome shotgun (WGS) entry which is preliminary data.</text>
</comment>
<dbReference type="Proteomes" id="UP000241769">
    <property type="component" value="Unassembled WGS sequence"/>
</dbReference>
<dbReference type="GO" id="GO:0005524">
    <property type="term" value="F:ATP binding"/>
    <property type="evidence" value="ECO:0007669"/>
    <property type="project" value="UniProtKB-KW"/>
</dbReference>
<evidence type="ECO:0000256" key="1">
    <source>
        <dbReference type="ARBA" id="ARBA00022679"/>
    </source>
</evidence>
<dbReference type="OrthoDB" id="3260955at2759"/>
<dbReference type="InterPro" id="IPR012334">
    <property type="entry name" value="Pectin_lyas_fold"/>
</dbReference>
<dbReference type="Pfam" id="PF13229">
    <property type="entry name" value="Beta_helix"/>
    <property type="match status" value="2"/>
</dbReference>
<feature type="compositionally biased region" description="Polar residues" evidence="7">
    <location>
        <begin position="15"/>
        <end position="26"/>
    </location>
</feature>
<dbReference type="Gene3D" id="2.160.20.10">
    <property type="entry name" value="Single-stranded right-handed beta-helix, Pectin lyase-like"/>
    <property type="match status" value="2"/>
</dbReference>
<evidence type="ECO:0000313" key="10">
    <source>
        <dbReference type="EMBL" id="PRP87471.1"/>
    </source>
</evidence>
<evidence type="ECO:0000313" key="11">
    <source>
        <dbReference type="Proteomes" id="UP000241769"/>
    </source>
</evidence>
<comment type="catalytic activity">
    <reaction evidence="5">
        <text>L-threonyl-[protein] + ATP = O-phospho-L-threonyl-[protein] + ADP + H(+)</text>
        <dbReference type="Rhea" id="RHEA:46608"/>
        <dbReference type="Rhea" id="RHEA-COMP:11060"/>
        <dbReference type="Rhea" id="RHEA-COMP:11605"/>
        <dbReference type="ChEBI" id="CHEBI:15378"/>
        <dbReference type="ChEBI" id="CHEBI:30013"/>
        <dbReference type="ChEBI" id="CHEBI:30616"/>
        <dbReference type="ChEBI" id="CHEBI:61977"/>
        <dbReference type="ChEBI" id="CHEBI:456216"/>
        <dbReference type="EC" id="2.7.11.1"/>
    </reaction>
</comment>
<dbReference type="GO" id="GO:0004674">
    <property type="term" value="F:protein serine/threonine kinase activity"/>
    <property type="evidence" value="ECO:0007669"/>
    <property type="project" value="UniProtKB-EC"/>
</dbReference>
<evidence type="ECO:0000256" key="8">
    <source>
        <dbReference type="SAM" id="Phobius"/>
    </source>
</evidence>
<dbReference type="InParanoid" id="A0A2P6NU41"/>
<keyword evidence="3" id="KW-0418">Kinase</keyword>
<evidence type="ECO:0000256" key="6">
    <source>
        <dbReference type="ARBA" id="ARBA00048679"/>
    </source>
</evidence>
<keyword evidence="1" id="KW-0808">Transferase</keyword>
<feature type="transmembrane region" description="Helical" evidence="8">
    <location>
        <begin position="1014"/>
        <end position="1037"/>
    </location>
</feature>
<dbReference type="PROSITE" id="PS50011">
    <property type="entry name" value="PROTEIN_KINASE_DOM"/>
    <property type="match status" value="1"/>
</dbReference>
<gene>
    <name evidence="10" type="ORF">PROFUN_00682</name>
</gene>
<dbReference type="PANTHER" id="PTHR44329">
    <property type="entry name" value="SERINE/THREONINE-PROTEIN KINASE TNNI3K-RELATED"/>
    <property type="match status" value="1"/>
</dbReference>
<name>A0A2P6NU41_9EUKA</name>
<dbReference type="SUPFAM" id="SSF56112">
    <property type="entry name" value="Protein kinase-like (PK-like)"/>
    <property type="match status" value="1"/>
</dbReference>
<feature type="region of interest" description="Disordered" evidence="7">
    <location>
        <begin position="15"/>
        <end position="49"/>
    </location>
</feature>
<evidence type="ECO:0000256" key="2">
    <source>
        <dbReference type="ARBA" id="ARBA00022741"/>
    </source>
</evidence>
<dbReference type="InterPro" id="IPR051681">
    <property type="entry name" value="Ser/Thr_Kinases-Pseudokinases"/>
</dbReference>
<accession>A0A2P6NU41</accession>
<dbReference type="InterPro" id="IPR000719">
    <property type="entry name" value="Prot_kinase_dom"/>
</dbReference>
<sequence>MLISRIDPLFGELTANQPCENKTSGVPQRRENDQQNPRNSAVSPPRIDHFTSRSMSPNGVVLVCWALLSIALATCDYRISVVDQLEQTAASINSSCSVITLTLDATQFGEEDTIERISLSVNSTSTLVLKGTVDTIINVGLDIFIRGGQVNISGLTFLWVQNTSFALNITSASSVFLSDCHFHGNEGGGITIVSPSDRVVVYNCTFTACGNTETSQHGGGFYLSNATHCDVLISCCIFWDNVMTNVLGGGFTIDGNFGSIIVTDSDFRRNLAVGGSGFYYTLGSTSKNLLVQDCFFDENDSDAVSTPGGGVGFLLAGDIDESVTINRNYFSRQTAVDESTGGGGFQLFGSTPLLYVNSSHFYNNSAYSGSGFSIQTLTTKFNLLVIVFNCTFNLNDGYTATSVFFNQQVNVTTYLVDSCRFTRNNAESSTPTLFFGNVQTDRLQVKSCYFSQNTLELQATVDVGNINLNSPAHTVTFDDVQFIDNPSGGIIVANPLDNLIVTNSRFSGNSGLTVGNAIAITSTVTNLTVRDTIFTGQTSRTFGGAIAVLTAITVNISNCTFTNNSALAGYDGGAIFIEEAVTVVLQDNYFGGNFATQGGAIGILTALPIDITSIGDTFESNAADHLGGCFFFNSVAAEDSIVSIVNTIFYNNSALYGGVLQLTGDIDSILFTNVTVSHNTARSGGVLYLQNSDQLRLLKIEASTFDSNMASETGAISINIPIGNFIVSNSLFSKNEATVGTGGAVSLQGILNGQLSNVSFHGNTGYYGGAVALMGQNKDLTFSNAEMSQNRAQYNGGAVYVQDLATLDRLQFNNSIFDSNAADLDGGAFDLRGSSGNVFVSNSSLYHNTAGSDGGAIHCIQHGTQVTLNDSDLIQNNATGSGGAVYVISGGGVSNKRTNTATMNLYGEKFRGNVAGNLGGAMSVGGGATVKMNEGSMSGNTAAEGGDSVVTSSSGSLQLSGVENSGTVLIESSSTLIVNDGTTGADVRCNTGEAQKSSDGSYSCVVHPTKNTGLIVGLTLGLLFLVTLVTVVTLFVWRNTVNQRREEEQSILALTSALGRDREGVIDYEELKNVTETPLTKRGGVMVAEWRAIRVSVKQIDGRFGFEELSAFLKQVAVLRDMKRHPNVVLFLGITVPPQILSIITEFADGGNLRDLLRDDREIDYKIKLQYMAQIALGMNHLHSEGIVHKELSAENILITKSTVKISGFGLSQLKPKNKMERLKTSAKYMAPECISSEISNRETDVYSFSILAWEILHGTEPYAFSSPIEIAVSVSQGGRPPVDDSLLGMLLADCWADSPNVRPTFNDICVALERMGTISREERDDDVEMMTPERGHYSGIRYNSSFRTKSVIVETPHQEES</sequence>
<reference evidence="10 11" key="1">
    <citation type="journal article" date="2018" name="Genome Biol. Evol.">
        <title>Multiple Roots of Fruiting Body Formation in Amoebozoa.</title>
        <authorList>
            <person name="Hillmann F."/>
            <person name="Forbes G."/>
            <person name="Novohradska S."/>
            <person name="Ferling I."/>
            <person name="Riege K."/>
            <person name="Groth M."/>
            <person name="Westermann M."/>
            <person name="Marz M."/>
            <person name="Spaller T."/>
            <person name="Winckler T."/>
            <person name="Schaap P."/>
            <person name="Glockner G."/>
        </authorList>
    </citation>
    <scope>NUCLEOTIDE SEQUENCE [LARGE SCALE GENOMIC DNA]</scope>
    <source>
        <strain evidence="10 11">Jena</strain>
    </source>
</reference>
<keyword evidence="2" id="KW-0547">Nucleotide-binding</keyword>
<dbReference type="PANTHER" id="PTHR44329:SF288">
    <property type="entry name" value="MITOGEN-ACTIVATED PROTEIN KINASE KINASE KINASE 20"/>
    <property type="match status" value="1"/>
</dbReference>
<organism evidence="10 11">
    <name type="scientific">Planoprotostelium fungivorum</name>
    <dbReference type="NCBI Taxonomy" id="1890364"/>
    <lineage>
        <taxon>Eukaryota</taxon>
        <taxon>Amoebozoa</taxon>
        <taxon>Evosea</taxon>
        <taxon>Variosea</taxon>
        <taxon>Cavosteliida</taxon>
        <taxon>Cavosteliaceae</taxon>
        <taxon>Planoprotostelium</taxon>
    </lineage>
</organism>
<evidence type="ECO:0000256" key="4">
    <source>
        <dbReference type="ARBA" id="ARBA00022840"/>
    </source>
</evidence>
<keyword evidence="11" id="KW-1185">Reference proteome</keyword>
<feature type="domain" description="Protein kinase" evidence="9">
    <location>
        <begin position="1052"/>
        <end position="1319"/>
    </location>
</feature>
<evidence type="ECO:0000256" key="3">
    <source>
        <dbReference type="ARBA" id="ARBA00022777"/>
    </source>
</evidence>
<dbReference type="InterPro" id="IPR039448">
    <property type="entry name" value="Beta_helix"/>
</dbReference>
<dbReference type="InterPro" id="IPR011050">
    <property type="entry name" value="Pectin_lyase_fold/virulence"/>
</dbReference>
<dbReference type="Pfam" id="PF07714">
    <property type="entry name" value="PK_Tyr_Ser-Thr"/>
    <property type="match status" value="1"/>
</dbReference>